<keyword evidence="1" id="KW-0732">Signal</keyword>
<evidence type="ECO:0000256" key="1">
    <source>
        <dbReference type="SAM" id="SignalP"/>
    </source>
</evidence>
<evidence type="ECO:0000313" key="2">
    <source>
        <dbReference type="EMBL" id="SEG62910.1"/>
    </source>
</evidence>
<dbReference type="InterPro" id="IPR010835">
    <property type="entry name" value="DUF1439"/>
</dbReference>
<dbReference type="OrthoDB" id="5688063at2"/>
<dbReference type="Gene3D" id="3.15.10.40">
    <property type="entry name" value="Uncharacterised protein PF07273, DUF1439"/>
    <property type="match status" value="1"/>
</dbReference>
<gene>
    <name evidence="2" type="ORF">SAMN04488244_12461</name>
</gene>
<dbReference type="AlphaFoldDB" id="A0A1H6BQH0"/>
<protein>
    <recommendedName>
        <fullName evidence="4">Lipoprotein</fullName>
    </recommendedName>
</protein>
<keyword evidence="3" id="KW-1185">Reference proteome</keyword>
<evidence type="ECO:0000313" key="3">
    <source>
        <dbReference type="Proteomes" id="UP000236721"/>
    </source>
</evidence>
<accession>A0A1H6BQH0</accession>
<dbReference type="PROSITE" id="PS51257">
    <property type="entry name" value="PROKAR_LIPOPROTEIN"/>
    <property type="match status" value="1"/>
</dbReference>
<reference evidence="3" key="1">
    <citation type="submission" date="2016-10" db="EMBL/GenBank/DDBJ databases">
        <authorList>
            <person name="Varghese N."/>
            <person name="Submissions S."/>
        </authorList>
    </citation>
    <scope>NUCLEOTIDE SEQUENCE [LARGE SCALE GENOMIC DNA]</scope>
    <source>
        <strain evidence="3">CGMCC 1.7062</strain>
    </source>
</reference>
<organism evidence="2 3">
    <name type="scientific">Vibrio hangzhouensis</name>
    <dbReference type="NCBI Taxonomy" id="462991"/>
    <lineage>
        <taxon>Bacteria</taxon>
        <taxon>Pseudomonadati</taxon>
        <taxon>Pseudomonadota</taxon>
        <taxon>Gammaproteobacteria</taxon>
        <taxon>Vibrionales</taxon>
        <taxon>Vibrionaceae</taxon>
        <taxon>Vibrio</taxon>
    </lineage>
</organism>
<feature type="chain" id="PRO_5009294032" description="Lipoprotein" evidence="1">
    <location>
        <begin position="26"/>
        <end position="186"/>
    </location>
</feature>
<proteinExistence type="predicted"/>
<dbReference type="EMBL" id="FNVG01000024">
    <property type="protein sequence ID" value="SEG62910.1"/>
    <property type="molecule type" value="Genomic_DNA"/>
</dbReference>
<dbReference type="Pfam" id="PF07273">
    <property type="entry name" value="DUF1439"/>
    <property type="match status" value="1"/>
</dbReference>
<evidence type="ECO:0008006" key="4">
    <source>
        <dbReference type="Google" id="ProtNLM"/>
    </source>
</evidence>
<feature type="signal peptide" evidence="1">
    <location>
        <begin position="1"/>
        <end position="25"/>
    </location>
</feature>
<sequence>MIHIKLSRILASLLPVILLSGCVSYSVTEQEMTNYLNDNLQLNQSVGIENVMYAKVAVDDLQVKIGRTDADRVAVFANTKAQLQMLSEQNIDLDLDIEFSAIPEYEQESGEIYLKSLRLERIDEEGQILTPEIKRLIQPAVAMIGMAVSEYPVYKLDSTTVKQALLKSSNPKVVVKDNKLVIEFFD</sequence>
<dbReference type="Proteomes" id="UP000236721">
    <property type="component" value="Unassembled WGS sequence"/>
</dbReference>
<name>A0A1H6BQH0_9VIBR</name>